<evidence type="ECO:0000259" key="4">
    <source>
        <dbReference type="Pfam" id="PF20042"/>
    </source>
</evidence>
<dbReference type="AlphaFoldDB" id="A0A9X6FHD1"/>
<name>A0A9X6FHD1_BACTU</name>
<dbReference type="NCBIfam" id="NF033517">
    <property type="entry name" value="transpos_IS66"/>
    <property type="match status" value="1"/>
</dbReference>
<dbReference type="InterPro" id="IPR052344">
    <property type="entry name" value="Transposase-related"/>
</dbReference>
<feature type="domain" description="DUF6444" evidence="4">
    <location>
        <begin position="25"/>
        <end position="85"/>
    </location>
</feature>
<reference evidence="5 6" key="1">
    <citation type="submission" date="2016-10" db="EMBL/GenBank/DDBJ databases">
        <title>Comparative genomics of Bacillus thuringiensis reveals a path to pathogens against multiple invertebrate hosts.</title>
        <authorList>
            <person name="Zheng J."/>
            <person name="Gao Q."/>
            <person name="Liu H."/>
            <person name="Peng D."/>
            <person name="Ruan L."/>
            <person name="Sun M."/>
        </authorList>
    </citation>
    <scope>NUCLEOTIDE SEQUENCE [LARGE SCALE GENOMIC DNA]</scope>
    <source>
        <strain evidence="5">BGSC 4I4</strain>
    </source>
</reference>
<sequence length="470" mass="53735">MLKKQDILAVFQKGPQAICDFVHDLENQIQDLKGRIEELENRSKKNSQNSHKPPSTDGLRKPVTKSLRKSSHRQTGGQLGHKGHTLSLTATPDHTITYSPTYCTCCHTSLDHEPVNGYRIRQVYDLPPIQIKVTEHKVEQKECPHCHAIQEAQFPSTVSRPVQYGPNVKRLIPYLTHYQCLSLKRTKEFFQDCFGHAISEGTLVNHTHAFSSQLHPFLQDVKEKILQSPVVHFDETGMRVENKTQWLHTASTPEVTLQHIHQKRGKEAMDAGEILPSFSGIAIHDGWKSYDAYIDCRHVLCNAHLLRDLQGIIDSTGEKWAKQMQEFLAQALHLKKQYKGILPKVEQENLVTIYQSILKEKQALPSEPKKQGKQTPAQNLWNRFVKYDDRILAFLEHPDIPFDNNQAERDIRMTKVKQKVSGTFRSKKGAESFCQIRSFMSTMKKQKQSVLQAIGLVIETGTVPWKITTS</sequence>
<evidence type="ECO:0000259" key="3">
    <source>
        <dbReference type="Pfam" id="PF13005"/>
    </source>
</evidence>
<feature type="domain" description="Transposase IS66 zinc-finger binding" evidence="3">
    <location>
        <begin position="100"/>
        <end position="147"/>
    </location>
</feature>
<evidence type="ECO:0000313" key="6">
    <source>
        <dbReference type="Proteomes" id="UP000194882"/>
    </source>
</evidence>
<dbReference type="InterPro" id="IPR004291">
    <property type="entry name" value="Transposase_IS66_central"/>
</dbReference>
<protein>
    <submittedName>
        <fullName evidence="5">Transposase</fullName>
    </submittedName>
</protein>
<accession>A0A9X6FHD1</accession>
<gene>
    <name evidence="5" type="ORF">BK754_30280</name>
</gene>
<dbReference type="Pfam" id="PF03050">
    <property type="entry name" value="DDE_Tnp_IS66"/>
    <property type="match status" value="1"/>
</dbReference>
<feature type="compositionally biased region" description="Basic residues" evidence="1">
    <location>
        <begin position="62"/>
        <end position="72"/>
    </location>
</feature>
<organism evidence="5 6">
    <name type="scientific">Bacillus thuringiensis serovar subtoxicus</name>
    <dbReference type="NCBI Taxonomy" id="475791"/>
    <lineage>
        <taxon>Bacteria</taxon>
        <taxon>Bacillati</taxon>
        <taxon>Bacillota</taxon>
        <taxon>Bacilli</taxon>
        <taxon>Bacillales</taxon>
        <taxon>Bacillaceae</taxon>
        <taxon>Bacillus</taxon>
        <taxon>Bacillus cereus group</taxon>
    </lineage>
</organism>
<evidence type="ECO:0000256" key="1">
    <source>
        <dbReference type="SAM" id="MobiDB-lite"/>
    </source>
</evidence>
<dbReference type="InterPro" id="IPR024474">
    <property type="entry name" value="Znf_dom_IS66"/>
</dbReference>
<feature type="region of interest" description="Disordered" evidence="1">
    <location>
        <begin position="41"/>
        <end position="86"/>
    </location>
</feature>
<dbReference type="Pfam" id="PF13005">
    <property type="entry name" value="zf-IS66"/>
    <property type="match status" value="1"/>
</dbReference>
<proteinExistence type="predicted"/>
<dbReference type="PANTHER" id="PTHR33678:SF1">
    <property type="entry name" value="BLL1576 PROTEIN"/>
    <property type="match status" value="1"/>
</dbReference>
<dbReference type="PANTHER" id="PTHR33678">
    <property type="entry name" value="BLL1576 PROTEIN"/>
    <property type="match status" value="1"/>
</dbReference>
<evidence type="ECO:0000259" key="2">
    <source>
        <dbReference type="Pfam" id="PF03050"/>
    </source>
</evidence>
<dbReference type="Proteomes" id="UP000194882">
    <property type="component" value="Unassembled WGS sequence"/>
</dbReference>
<dbReference type="Pfam" id="PF20042">
    <property type="entry name" value="DUF6444"/>
    <property type="match status" value="1"/>
</dbReference>
<feature type="domain" description="Transposase IS66 central" evidence="2">
    <location>
        <begin position="163"/>
        <end position="431"/>
    </location>
</feature>
<dbReference type="InterPro" id="IPR045618">
    <property type="entry name" value="DUF6444"/>
</dbReference>
<comment type="caution">
    <text evidence="5">The sequence shown here is derived from an EMBL/GenBank/DDBJ whole genome shotgun (WGS) entry which is preliminary data.</text>
</comment>
<evidence type="ECO:0000313" key="5">
    <source>
        <dbReference type="EMBL" id="OTY83343.1"/>
    </source>
</evidence>
<dbReference type="EMBL" id="NFDT01000259">
    <property type="protein sequence ID" value="OTY83343.1"/>
    <property type="molecule type" value="Genomic_DNA"/>
</dbReference>